<evidence type="ECO:0000313" key="3">
    <source>
        <dbReference type="Proteomes" id="UP000694564"/>
    </source>
</evidence>
<dbReference type="AlphaFoldDB" id="A0A8D2D8Q3"/>
<dbReference type="Ensembl" id="ENSSVLT00005023937.1">
    <property type="protein sequence ID" value="ENSSVLP00005021489.1"/>
    <property type="gene ID" value="ENSSVLG00005017168.1"/>
</dbReference>
<keyword evidence="3" id="KW-1185">Reference proteome</keyword>
<evidence type="ECO:0000313" key="2">
    <source>
        <dbReference type="Ensembl" id="ENSSVLP00005021489.1"/>
    </source>
</evidence>
<dbReference type="Pfam" id="PF16740">
    <property type="entry name" value="SKA2"/>
    <property type="match status" value="1"/>
</dbReference>
<evidence type="ECO:0000259" key="1">
    <source>
        <dbReference type="Pfam" id="PF16740"/>
    </source>
</evidence>
<name>A0A8D2D8Q3_SCIVU</name>
<dbReference type="InterPro" id="IPR042091">
    <property type="entry name" value="Ska2_N"/>
</dbReference>
<reference evidence="2" key="2">
    <citation type="submission" date="2025-09" db="UniProtKB">
        <authorList>
            <consortium name="Ensembl"/>
        </authorList>
    </citation>
    <scope>IDENTIFICATION</scope>
</reference>
<protein>
    <recommendedName>
        <fullName evidence="1">Ska2 N-terminal domain-containing protein</fullName>
    </recommendedName>
</protein>
<accession>A0A8D2D8Q3</accession>
<organism evidence="2 3">
    <name type="scientific">Sciurus vulgaris</name>
    <name type="common">Eurasian red squirrel</name>
    <dbReference type="NCBI Taxonomy" id="55149"/>
    <lineage>
        <taxon>Eukaryota</taxon>
        <taxon>Metazoa</taxon>
        <taxon>Chordata</taxon>
        <taxon>Craniata</taxon>
        <taxon>Vertebrata</taxon>
        <taxon>Euteleostomi</taxon>
        <taxon>Mammalia</taxon>
        <taxon>Eutheria</taxon>
        <taxon>Euarchontoglires</taxon>
        <taxon>Glires</taxon>
        <taxon>Rodentia</taxon>
        <taxon>Sciuromorpha</taxon>
        <taxon>Sciuridae</taxon>
        <taxon>Sciurinae</taxon>
        <taxon>Sciurini</taxon>
        <taxon>Sciurus</taxon>
    </lineage>
</organism>
<dbReference type="GeneTree" id="ENSGT00940000175746"/>
<dbReference type="Gene3D" id="6.10.250.1380">
    <property type="match status" value="1"/>
</dbReference>
<dbReference type="OrthoDB" id="193920at2759"/>
<dbReference type="Proteomes" id="UP000694564">
    <property type="component" value="Chromosome 17"/>
</dbReference>
<proteinExistence type="predicted"/>
<sequence>MEMEVNKLELMFQKADSDLDHIQCRLEYDKTNHPDSTGQKNSVMILKELSVINPKSEPLQGQFLIDCFLYPEPPCEPYFPVSLYTSQFFFFFF</sequence>
<feature type="domain" description="Ska2 N-terminal" evidence="1">
    <location>
        <begin position="4"/>
        <end position="63"/>
    </location>
</feature>
<reference evidence="2" key="1">
    <citation type="submission" date="2025-08" db="UniProtKB">
        <authorList>
            <consortium name="Ensembl"/>
        </authorList>
    </citation>
    <scope>IDENTIFICATION</scope>
</reference>